<gene>
    <name evidence="1" type="ORF">CGGC5_14622</name>
</gene>
<dbReference type="HOGENOM" id="CLU_1869998_0_0_1"/>
<protein>
    <submittedName>
        <fullName evidence="1">Uncharacterized protein</fullName>
    </submittedName>
</protein>
<evidence type="ECO:0000313" key="1">
    <source>
        <dbReference type="EMBL" id="ELA23725.1"/>
    </source>
</evidence>
<feature type="non-terminal residue" evidence="1">
    <location>
        <position position="137"/>
    </location>
</feature>
<name>L2FBY6_COLFN</name>
<dbReference type="AlphaFoldDB" id="L2FBY6"/>
<reference evidence="1" key="1">
    <citation type="submission" date="2012-08" db="EMBL/GenBank/DDBJ databases">
        <title>Genome analysis of Colletotrichum orbiculare and Colletotrichum fructicola.</title>
        <authorList>
            <person name="Gan P.H.P."/>
            <person name="Ikeda K."/>
            <person name="Irieda H."/>
            <person name="Narusaka M."/>
            <person name="O'Connell R.J."/>
            <person name="Narusaka Y."/>
            <person name="Takano Y."/>
            <person name="Kubo Y."/>
            <person name="Shirasu K."/>
        </authorList>
    </citation>
    <scope>NUCLEOTIDE SEQUENCE</scope>
    <source>
        <strain evidence="1">Nara gc5</strain>
    </source>
</reference>
<proteinExistence type="predicted"/>
<organism evidence="1">
    <name type="scientific">Colletotrichum fructicola (strain Nara gc5)</name>
    <name type="common">Anthracnose fungus</name>
    <name type="synonym">Colletotrichum gloeosporioides (strain Nara gc5)</name>
    <dbReference type="NCBI Taxonomy" id="1213859"/>
    <lineage>
        <taxon>Eukaryota</taxon>
        <taxon>Fungi</taxon>
        <taxon>Dikarya</taxon>
        <taxon>Ascomycota</taxon>
        <taxon>Pezizomycotina</taxon>
        <taxon>Sordariomycetes</taxon>
        <taxon>Hypocreomycetidae</taxon>
        <taxon>Glomerellales</taxon>
        <taxon>Glomerellaceae</taxon>
        <taxon>Colletotrichum</taxon>
        <taxon>Colletotrichum gloeosporioides species complex</taxon>
    </lineage>
</organism>
<sequence length="137" mass="15126">MPLLDDMVAEDLGLPTDIFHPSALMQDPHDSEESCISADGIIRHILSRPGIDVEPVTAAERGIAETAKARQVKKEEANAKRRQTIADKKDGAVEMTMEEKAEAFADALANEAEKTGKRLGLSETKRHKLRFTAIFDR</sequence>
<accession>L2FBY6</accession>
<dbReference type="EMBL" id="KB021355">
    <property type="protein sequence ID" value="ELA23725.1"/>
    <property type="molecule type" value="Genomic_DNA"/>
</dbReference>